<dbReference type="EMBL" id="CAJVPS010011760">
    <property type="protein sequence ID" value="CAG8666762.1"/>
    <property type="molecule type" value="Genomic_DNA"/>
</dbReference>
<organism evidence="1 2">
    <name type="scientific">Ambispora leptoticha</name>
    <dbReference type="NCBI Taxonomy" id="144679"/>
    <lineage>
        <taxon>Eukaryota</taxon>
        <taxon>Fungi</taxon>
        <taxon>Fungi incertae sedis</taxon>
        <taxon>Mucoromycota</taxon>
        <taxon>Glomeromycotina</taxon>
        <taxon>Glomeromycetes</taxon>
        <taxon>Archaeosporales</taxon>
        <taxon>Ambisporaceae</taxon>
        <taxon>Ambispora</taxon>
    </lineage>
</organism>
<name>A0A9N9EAG6_9GLOM</name>
<feature type="non-terminal residue" evidence="1">
    <location>
        <position position="1"/>
    </location>
</feature>
<reference evidence="1" key="1">
    <citation type="submission" date="2021-06" db="EMBL/GenBank/DDBJ databases">
        <authorList>
            <person name="Kallberg Y."/>
            <person name="Tangrot J."/>
            <person name="Rosling A."/>
        </authorList>
    </citation>
    <scope>NUCLEOTIDE SEQUENCE</scope>
    <source>
        <strain evidence="1">FL130A</strain>
    </source>
</reference>
<keyword evidence="2" id="KW-1185">Reference proteome</keyword>
<evidence type="ECO:0000313" key="1">
    <source>
        <dbReference type="EMBL" id="CAG8666762.1"/>
    </source>
</evidence>
<sequence length="79" mass="9186">KLLAEDFEDVVMGKPDRDEYCEVVKFTLEFEVIYDGFNFIKILNQNMRNFLAYQPLKIVQALKIVDPARNGDVEIAESK</sequence>
<gene>
    <name evidence="1" type="ORF">ALEPTO_LOCUS10478</name>
</gene>
<comment type="caution">
    <text evidence="1">The sequence shown here is derived from an EMBL/GenBank/DDBJ whole genome shotgun (WGS) entry which is preliminary data.</text>
</comment>
<evidence type="ECO:0000313" key="2">
    <source>
        <dbReference type="Proteomes" id="UP000789508"/>
    </source>
</evidence>
<dbReference type="AlphaFoldDB" id="A0A9N9EAG6"/>
<dbReference type="Proteomes" id="UP000789508">
    <property type="component" value="Unassembled WGS sequence"/>
</dbReference>
<accession>A0A9N9EAG6</accession>
<protein>
    <submittedName>
        <fullName evidence="1">4668_t:CDS:1</fullName>
    </submittedName>
</protein>
<proteinExistence type="predicted"/>